<feature type="compositionally biased region" description="Polar residues" evidence="1">
    <location>
        <begin position="1"/>
        <end position="25"/>
    </location>
</feature>
<feature type="region of interest" description="Disordered" evidence="1">
    <location>
        <begin position="1"/>
        <end position="54"/>
    </location>
</feature>
<proteinExistence type="predicted"/>
<dbReference type="Proteomes" id="UP000276587">
    <property type="component" value="Unassembled WGS sequence"/>
</dbReference>
<dbReference type="EMBL" id="RBQF01000347">
    <property type="protein sequence ID" value="RMP02430.1"/>
    <property type="molecule type" value="Genomic_DNA"/>
</dbReference>
<evidence type="ECO:0000256" key="1">
    <source>
        <dbReference type="SAM" id="MobiDB-lite"/>
    </source>
</evidence>
<protein>
    <submittedName>
        <fullName evidence="2">Uncharacterized protein</fullName>
    </submittedName>
</protein>
<accession>A0A3M4A7P3</accession>
<dbReference type="AlphaFoldDB" id="A0A3M4A7P3"/>
<comment type="caution">
    <text evidence="2">The sequence shown here is derived from an EMBL/GenBank/DDBJ whole genome shotgun (WGS) entry which is preliminary data.</text>
</comment>
<keyword evidence="3" id="KW-1185">Reference proteome</keyword>
<gene>
    <name evidence="2" type="ORF">ALQ29_04879</name>
</gene>
<sequence>MNPSPSSFAWKSSMQQKPGTGQAVTQGWAVSVGSPANKSRRPASSKPKSSVLPTYNGAARTRAPRLDQGVTNMNLSIPVNGKARIDYTQETLFGPMAKHVECQVSVQRRAGGTVLKVFQPLPDDLHAAQTVVFALEGRRTRAVVKDSQHLSDHSLRLELETQ</sequence>
<name>A0A3M4A7P3_PSEMA</name>
<evidence type="ECO:0000313" key="2">
    <source>
        <dbReference type="EMBL" id="RMP02430.1"/>
    </source>
</evidence>
<reference evidence="2 3" key="1">
    <citation type="submission" date="2018-08" db="EMBL/GenBank/DDBJ databases">
        <title>Recombination of ecologically and evolutionarily significant loci maintains genetic cohesion in the Pseudomonas syringae species complex.</title>
        <authorList>
            <person name="Dillon M."/>
            <person name="Thakur S."/>
            <person name="Almeida R.N.D."/>
            <person name="Weir B.S."/>
            <person name="Guttman D.S."/>
        </authorList>
    </citation>
    <scope>NUCLEOTIDE SEQUENCE [LARGE SCALE GENOMIC DNA]</scope>
    <source>
        <strain evidence="2 3">ICMP 3555</strain>
    </source>
</reference>
<organism evidence="2 3">
    <name type="scientific">Pseudomonas marginalis pv. marginalis</name>
    <dbReference type="NCBI Taxonomy" id="97473"/>
    <lineage>
        <taxon>Bacteria</taxon>
        <taxon>Pseudomonadati</taxon>
        <taxon>Pseudomonadota</taxon>
        <taxon>Gammaproteobacteria</taxon>
        <taxon>Pseudomonadales</taxon>
        <taxon>Pseudomonadaceae</taxon>
        <taxon>Pseudomonas</taxon>
    </lineage>
</organism>
<evidence type="ECO:0000313" key="3">
    <source>
        <dbReference type="Proteomes" id="UP000276587"/>
    </source>
</evidence>